<gene>
    <name evidence="3" type="ordered locus">Emin_1202</name>
</gene>
<dbReference type="Gene3D" id="6.10.340.10">
    <property type="match status" value="1"/>
</dbReference>
<dbReference type="Proteomes" id="UP000001029">
    <property type="component" value="Chromosome"/>
</dbReference>
<dbReference type="RefSeq" id="WP_012415367.1">
    <property type="nucleotide sequence ID" value="NC_010644.1"/>
</dbReference>
<dbReference type="GO" id="GO:0016020">
    <property type="term" value="C:membrane"/>
    <property type="evidence" value="ECO:0007669"/>
    <property type="project" value="InterPro"/>
</dbReference>
<reference evidence="3 4" key="1">
    <citation type="journal article" date="2009" name="Appl. Environ. Microbiol.">
        <title>Genomic analysis of 'Elusimicrobium minutum,' the first cultivated representative of the phylum 'Elusimicrobia' (formerly termite group 1).</title>
        <authorList>
            <person name="Herlemann D.P.R."/>
            <person name="Geissinger O."/>
            <person name="Ikeda-Ohtsubo W."/>
            <person name="Kunin V."/>
            <person name="Sun H."/>
            <person name="Lapidus A."/>
            <person name="Hugenholtz P."/>
            <person name="Brune A."/>
        </authorList>
    </citation>
    <scope>NUCLEOTIDE SEQUENCE [LARGE SCALE GENOMIC DNA]</scope>
    <source>
        <strain evidence="3 4">Pei191</strain>
    </source>
</reference>
<dbReference type="SMART" id="SM00304">
    <property type="entry name" value="HAMP"/>
    <property type="match status" value="1"/>
</dbReference>
<sequence length="368" mass="41951">MRLGLKWFVCYAATAIYVIVIGGFFFFNMFKFVFDHKLQQEVAEQVVTRKPTLAQGLASNKPMVDPSELFLLTSWLKADDRIQSIIYLNRDASIRWHKVNQYLGKSYDDARAEDVFFTNAVAQSFNTGRPRVIMYGNGNYYDMAFPLRSAQDEIIGVVNIQVSRESAKRLINDATIKYGYSAFIIMALMGFILTVFIYLKIINPLNSLVSSIETVSLKELRIHFKERNDEIGDVAVAVNEFLKRVKKEFSGIEAQSRKKEEMEQLWWKALLAVSITKGSRALVVDEDNNIMFANFEIEVKKDGPLHLLDIFDGQQSQIIEVIGKAMDEPGKVYRGETAVGSNKFSIRAVQLPVLEENPRTMIVLEPEK</sequence>
<evidence type="ECO:0000259" key="2">
    <source>
        <dbReference type="PROSITE" id="PS50885"/>
    </source>
</evidence>
<keyword evidence="1" id="KW-0812">Transmembrane</keyword>
<organism evidence="3 4">
    <name type="scientific">Elusimicrobium minutum (strain Pei191)</name>
    <dbReference type="NCBI Taxonomy" id="445932"/>
    <lineage>
        <taxon>Bacteria</taxon>
        <taxon>Pseudomonadati</taxon>
        <taxon>Elusimicrobiota</taxon>
        <taxon>Elusimicrobia</taxon>
        <taxon>Elusimicrobiales</taxon>
        <taxon>Elusimicrobiaceae</taxon>
        <taxon>Elusimicrobium</taxon>
    </lineage>
</organism>
<keyword evidence="1" id="KW-0472">Membrane</keyword>
<feature type="domain" description="HAMP" evidence="2">
    <location>
        <begin position="199"/>
        <end position="250"/>
    </location>
</feature>
<evidence type="ECO:0000313" key="3">
    <source>
        <dbReference type="EMBL" id="ACC98752.1"/>
    </source>
</evidence>
<dbReference type="AlphaFoldDB" id="B2KE06"/>
<dbReference type="HOGENOM" id="CLU_751713_0_0_0"/>
<evidence type="ECO:0000313" key="4">
    <source>
        <dbReference type="Proteomes" id="UP000001029"/>
    </source>
</evidence>
<dbReference type="STRING" id="445932.Emin_1202"/>
<dbReference type="GO" id="GO:0007165">
    <property type="term" value="P:signal transduction"/>
    <property type="evidence" value="ECO:0007669"/>
    <property type="project" value="InterPro"/>
</dbReference>
<dbReference type="EMBL" id="CP001055">
    <property type="protein sequence ID" value="ACC98752.1"/>
    <property type="molecule type" value="Genomic_DNA"/>
</dbReference>
<dbReference type="InterPro" id="IPR003660">
    <property type="entry name" value="HAMP_dom"/>
</dbReference>
<dbReference type="InterPro" id="IPR029151">
    <property type="entry name" value="Sensor-like_sf"/>
</dbReference>
<protein>
    <submittedName>
        <fullName evidence="3">Putative sensor with HAMP domain</fullName>
    </submittedName>
</protein>
<accession>B2KE06</accession>
<dbReference type="PROSITE" id="PS50885">
    <property type="entry name" value="HAMP"/>
    <property type="match status" value="1"/>
</dbReference>
<proteinExistence type="predicted"/>
<dbReference type="SUPFAM" id="SSF103190">
    <property type="entry name" value="Sensory domain-like"/>
    <property type="match status" value="1"/>
</dbReference>
<name>B2KE06_ELUMP</name>
<dbReference type="KEGG" id="emi:Emin_1202"/>
<keyword evidence="1" id="KW-1133">Transmembrane helix</keyword>
<keyword evidence="4" id="KW-1185">Reference proteome</keyword>
<evidence type="ECO:0000256" key="1">
    <source>
        <dbReference type="SAM" id="Phobius"/>
    </source>
</evidence>
<feature type="transmembrane region" description="Helical" evidence="1">
    <location>
        <begin position="178"/>
        <end position="199"/>
    </location>
</feature>
<feature type="transmembrane region" description="Helical" evidence="1">
    <location>
        <begin position="6"/>
        <end position="27"/>
    </location>
</feature>
<dbReference type="OrthoDB" id="9825304at2"/>